<sequence length="223" mass="26214">MRGYTLKQLKQYSFEEINMLFDNTMESIRRFVPMESKGQAAVSKAGEGSSKSGESLKRSTKEELGHEQKVEEVIAQQEDVIAKQAEKESSKKAGGRLKRKTLKAREDKDKRQKKEDGSYKTYIFFSEMLNDFDREDLIVLYRLFNKKYASTRLGFDDLMLWGDMKIMFELDDDDDEVWKNHHSQELIEWKLYDSYGVYSLMLGEVSIHMLVEKKYLLPQDTLR</sequence>
<gene>
    <name evidence="2" type="ORF">Tci_852073</name>
</gene>
<dbReference type="EMBL" id="BKCJ011073534">
    <property type="protein sequence ID" value="GFC80103.1"/>
    <property type="molecule type" value="Genomic_DNA"/>
</dbReference>
<name>A0A699R1X7_TANCI</name>
<accession>A0A699R1X7</accession>
<feature type="compositionally biased region" description="Basic and acidic residues" evidence="1">
    <location>
        <begin position="103"/>
        <end position="113"/>
    </location>
</feature>
<comment type="caution">
    <text evidence="2">The sequence shown here is derived from an EMBL/GenBank/DDBJ whole genome shotgun (WGS) entry which is preliminary data.</text>
</comment>
<reference evidence="2" key="1">
    <citation type="journal article" date="2019" name="Sci. Rep.">
        <title>Draft genome of Tanacetum cinerariifolium, the natural source of mosquito coil.</title>
        <authorList>
            <person name="Yamashiro T."/>
            <person name="Shiraishi A."/>
            <person name="Satake H."/>
            <person name="Nakayama K."/>
        </authorList>
    </citation>
    <scope>NUCLEOTIDE SEQUENCE</scope>
</reference>
<feature type="compositionally biased region" description="Basic and acidic residues" evidence="1">
    <location>
        <begin position="54"/>
        <end position="70"/>
    </location>
</feature>
<proteinExistence type="predicted"/>
<feature type="region of interest" description="Disordered" evidence="1">
    <location>
        <begin position="35"/>
        <end position="70"/>
    </location>
</feature>
<dbReference type="AlphaFoldDB" id="A0A699R1X7"/>
<evidence type="ECO:0000256" key="1">
    <source>
        <dbReference type="SAM" id="MobiDB-lite"/>
    </source>
</evidence>
<evidence type="ECO:0000313" key="2">
    <source>
        <dbReference type="EMBL" id="GFC80103.1"/>
    </source>
</evidence>
<feature type="compositionally biased region" description="Low complexity" evidence="1">
    <location>
        <begin position="40"/>
        <end position="53"/>
    </location>
</feature>
<feature type="compositionally biased region" description="Basic residues" evidence="1">
    <location>
        <begin position="93"/>
        <end position="102"/>
    </location>
</feature>
<protein>
    <submittedName>
        <fullName evidence="2">Uncharacterized protein</fullName>
    </submittedName>
</protein>
<feature type="region of interest" description="Disordered" evidence="1">
    <location>
        <begin position="84"/>
        <end position="113"/>
    </location>
</feature>
<organism evidence="2">
    <name type="scientific">Tanacetum cinerariifolium</name>
    <name type="common">Dalmatian daisy</name>
    <name type="synonym">Chrysanthemum cinerariifolium</name>
    <dbReference type="NCBI Taxonomy" id="118510"/>
    <lineage>
        <taxon>Eukaryota</taxon>
        <taxon>Viridiplantae</taxon>
        <taxon>Streptophyta</taxon>
        <taxon>Embryophyta</taxon>
        <taxon>Tracheophyta</taxon>
        <taxon>Spermatophyta</taxon>
        <taxon>Magnoliopsida</taxon>
        <taxon>eudicotyledons</taxon>
        <taxon>Gunneridae</taxon>
        <taxon>Pentapetalae</taxon>
        <taxon>asterids</taxon>
        <taxon>campanulids</taxon>
        <taxon>Asterales</taxon>
        <taxon>Asteraceae</taxon>
        <taxon>Asteroideae</taxon>
        <taxon>Anthemideae</taxon>
        <taxon>Anthemidinae</taxon>
        <taxon>Tanacetum</taxon>
    </lineage>
</organism>
<feature type="non-terminal residue" evidence="2">
    <location>
        <position position="223"/>
    </location>
</feature>